<reference evidence="1 2" key="1">
    <citation type="submission" date="2017-12" db="EMBL/GenBank/DDBJ databases">
        <title>Complete genome sequence of Herbivorax saccincola GGR1, a novel Cellulosome-producing hydrolytic bacterium in a thermophilic biogas plant, established by Illumina and Nanopore MinION sequencing.</title>
        <authorList>
            <person name="Pechtl A."/>
            <person name="Ruckert C."/>
            <person name="Koeck D.E."/>
            <person name="Maus I."/>
            <person name="Winkler A."/>
            <person name="Kalinowski J."/>
            <person name="Puhler A."/>
            <person name="Schwarz W.W."/>
            <person name="Zverlov V.V."/>
            <person name="Schluter A."/>
            <person name="Liebl W."/>
        </authorList>
    </citation>
    <scope>NUCLEOTIDE SEQUENCE [LARGE SCALE GENOMIC DNA]</scope>
    <source>
        <strain evidence="2">SR1</strain>
    </source>
</reference>
<gene>
    <name evidence="1" type="ORF">HVS_06780</name>
</gene>
<dbReference type="RefSeq" id="WP_273065401.1">
    <property type="nucleotide sequence ID" value="NZ_CP025197.1"/>
</dbReference>
<organism evidence="1 2">
    <name type="scientific">Acetivibrio saccincola</name>
    <dbReference type="NCBI Taxonomy" id="1677857"/>
    <lineage>
        <taxon>Bacteria</taxon>
        <taxon>Bacillati</taxon>
        <taxon>Bacillota</taxon>
        <taxon>Clostridia</taxon>
        <taxon>Eubacteriales</taxon>
        <taxon>Oscillospiraceae</taxon>
        <taxon>Acetivibrio</taxon>
    </lineage>
</organism>
<dbReference type="Proteomes" id="UP000233534">
    <property type="component" value="Chromosome"/>
</dbReference>
<sequence length="41" mass="4705">MITGRIQDIAEQIMVVIKNNMLVLSVIDGLKRKRRISNACY</sequence>
<keyword evidence="2" id="KW-1185">Reference proteome</keyword>
<dbReference type="KEGG" id="hsc:HVS_06780"/>
<accession>A0A2K9E0H9</accession>
<evidence type="ECO:0000313" key="1">
    <source>
        <dbReference type="EMBL" id="AUG57282.1"/>
    </source>
</evidence>
<proteinExistence type="predicted"/>
<dbReference type="AlphaFoldDB" id="A0A2K9E0H9"/>
<protein>
    <submittedName>
        <fullName evidence="1">Uncharacterized protein</fullName>
    </submittedName>
</protein>
<evidence type="ECO:0000313" key="2">
    <source>
        <dbReference type="Proteomes" id="UP000233534"/>
    </source>
</evidence>
<name>A0A2K9E0H9_9FIRM</name>
<dbReference type="EMBL" id="CP025197">
    <property type="protein sequence ID" value="AUG57282.1"/>
    <property type="molecule type" value="Genomic_DNA"/>
</dbReference>